<protein>
    <submittedName>
        <fullName evidence="1">Uncharacterized protein</fullName>
    </submittedName>
</protein>
<dbReference type="EMBL" id="SPUK01000005">
    <property type="protein sequence ID" value="TQV96910.1"/>
    <property type="molecule type" value="Genomic_DNA"/>
</dbReference>
<sequence length="108" mass="12876">MIAFCRTCASAQESPRLLRECAHEITQYADCRFLKTAKDIFFPKQLAEVSQAFFSWELNYIPRVMLSLMLLLYVPKVVTCRQRIRRWKFWQQSGHRDLSMEYQGGMPY</sequence>
<organism evidence="1 2">
    <name type="scientific">Cordyceps javanica</name>
    <dbReference type="NCBI Taxonomy" id="43265"/>
    <lineage>
        <taxon>Eukaryota</taxon>
        <taxon>Fungi</taxon>
        <taxon>Dikarya</taxon>
        <taxon>Ascomycota</taxon>
        <taxon>Pezizomycotina</taxon>
        <taxon>Sordariomycetes</taxon>
        <taxon>Hypocreomycetidae</taxon>
        <taxon>Hypocreales</taxon>
        <taxon>Cordycipitaceae</taxon>
        <taxon>Cordyceps</taxon>
    </lineage>
</organism>
<comment type="caution">
    <text evidence="1">The sequence shown here is derived from an EMBL/GenBank/DDBJ whole genome shotgun (WGS) entry which is preliminary data.</text>
</comment>
<dbReference type="Proteomes" id="UP000315783">
    <property type="component" value="Unassembled WGS sequence"/>
</dbReference>
<proteinExistence type="predicted"/>
<name>A0A545V5C9_9HYPO</name>
<evidence type="ECO:0000313" key="1">
    <source>
        <dbReference type="EMBL" id="TQV96910.1"/>
    </source>
</evidence>
<keyword evidence="2" id="KW-1185">Reference proteome</keyword>
<gene>
    <name evidence="1" type="ORF">IF1G_04150</name>
</gene>
<reference evidence="1 2" key="1">
    <citation type="journal article" date="2019" name="Appl. Microbiol. Biotechnol.">
        <title>Genome sequence of Isaria javanica and comparative genome analysis insights into family S53 peptidase evolution in fungal entomopathogens.</title>
        <authorList>
            <person name="Lin R."/>
            <person name="Zhang X."/>
            <person name="Xin B."/>
            <person name="Zou M."/>
            <person name="Gao Y."/>
            <person name="Qin F."/>
            <person name="Hu Q."/>
            <person name="Xie B."/>
            <person name="Cheng X."/>
        </authorList>
    </citation>
    <scope>NUCLEOTIDE SEQUENCE [LARGE SCALE GENOMIC DNA]</scope>
    <source>
        <strain evidence="1 2">IJ1G</strain>
    </source>
</reference>
<evidence type="ECO:0000313" key="2">
    <source>
        <dbReference type="Proteomes" id="UP000315783"/>
    </source>
</evidence>
<dbReference type="AlphaFoldDB" id="A0A545V5C9"/>
<accession>A0A545V5C9</accession>